<sequence>MGLLGSLSASPDLMALALAGLFCLYFVTNRLIFFVKLRHIPGPWWAHITHLPHSKHIIGPSCHEWYGEISEKYGPIARLAPGMLITSDPEVWTHVNKYPGYKRSSWFYNAMRLEYQRDNVFSETDNEIHEQRRRQMAPGYSGRENLALESSIDQSLGQLISLIRTKYLSDGRVVPMDLAKKVQYFTLDVISGVGLGKTFGMLKSDSDVDAYLQSTEEGIMINAFAIGAGMSWLSQAPVIGRFICPSEQKNATSGFGKMIQTCFRYVDERTAMDTDKRSDMLASFIRHGLTGDQLRSEALEQIIAGSDTTAGAIRGMLLLIMTNPRVYVKLQREIEDAVRNGIAPAEGEGIISLEQARKLPYLQAVIRESIRLRPSVASLFPRDVPAGGDTVTINGESVFLPGGTEIGYSAYGLHHSEETYGADAKAFRPERWFEEDADKLANMKTVNDLAFGHGRWMCLGKPVAQMELNKIIFELLRNFEMALINPERPWNSHNCMGLFMIKDMWVQVTERS</sequence>
<proteinExistence type="inferred from homology"/>
<dbReference type="PANTHER" id="PTHR24305">
    <property type="entry name" value="CYTOCHROME P450"/>
    <property type="match status" value="1"/>
</dbReference>
<dbReference type="FunFam" id="1.10.630.10:FF:000076">
    <property type="entry name" value="Cytochrome P450 monooxygenase"/>
    <property type="match status" value="1"/>
</dbReference>
<dbReference type="EMBL" id="WIGN01000436">
    <property type="protein sequence ID" value="KAF6793359.1"/>
    <property type="molecule type" value="Genomic_DNA"/>
</dbReference>
<evidence type="ECO:0000256" key="7">
    <source>
        <dbReference type="ARBA" id="ARBA00023026"/>
    </source>
</evidence>
<keyword evidence="4 12" id="KW-0349">Heme</keyword>
<comment type="similarity">
    <text evidence="3">Belongs to the cytochrome P450 family.</text>
</comment>
<dbReference type="PRINTS" id="PR00463">
    <property type="entry name" value="EP450I"/>
</dbReference>
<dbReference type="CDD" id="cd11060">
    <property type="entry name" value="CYP57A1-like"/>
    <property type="match status" value="1"/>
</dbReference>
<keyword evidence="13" id="KW-0472">Membrane</keyword>
<evidence type="ECO:0000256" key="12">
    <source>
        <dbReference type="PIRSR" id="PIRSR602401-1"/>
    </source>
</evidence>
<evidence type="ECO:0000256" key="2">
    <source>
        <dbReference type="ARBA" id="ARBA00004972"/>
    </source>
</evidence>
<dbReference type="Pfam" id="PF00067">
    <property type="entry name" value="p450"/>
    <property type="match status" value="1"/>
</dbReference>
<dbReference type="InterPro" id="IPR036396">
    <property type="entry name" value="Cyt_P450_sf"/>
</dbReference>
<comment type="cofactor">
    <cofactor evidence="1 12">
        <name>heme</name>
        <dbReference type="ChEBI" id="CHEBI:30413"/>
    </cofactor>
</comment>
<evidence type="ECO:0000256" key="9">
    <source>
        <dbReference type="ARBA" id="ARBA00067672"/>
    </source>
</evidence>
<keyword evidence="6 12" id="KW-0408">Iron</keyword>
<keyword evidence="5 12" id="KW-0479">Metal-binding</keyword>
<dbReference type="GO" id="GO:0005506">
    <property type="term" value="F:iron ion binding"/>
    <property type="evidence" value="ECO:0007669"/>
    <property type="project" value="InterPro"/>
</dbReference>
<feature type="transmembrane region" description="Helical" evidence="13">
    <location>
        <begin position="13"/>
        <end position="33"/>
    </location>
</feature>
<evidence type="ECO:0000256" key="4">
    <source>
        <dbReference type="ARBA" id="ARBA00022617"/>
    </source>
</evidence>
<evidence type="ECO:0000256" key="3">
    <source>
        <dbReference type="ARBA" id="ARBA00010617"/>
    </source>
</evidence>
<dbReference type="SUPFAM" id="SSF48264">
    <property type="entry name" value="Cytochrome P450"/>
    <property type="match status" value="1"/>
</dbReference>
<keyword evidence="7" id="KW-0843">Virulence</keyword>
<keyword evidence="14" id="KW-0808">Transferase</keyword>
<dbReference type="GO" id="GO:0020037">
    <property type="term" value="F:heme binding"/>
    <property type="evidence" value="ECO:0007669"/>
    <property type="project" value="InterPro"/>
</dbReference>
<name>A0A8H6IR05_9PEZI</name>
<evidence type="ECO:0000313" key="14">
    <source>
        <dbReference type="EMBL" id="KAF6793359.1"/>
    </source>
</evidence>
<keyword evidence="13" id="KW-0812">Transmembrane</keyword>
<evidence type="ECO:0000256" key="6">
    <source>
        <dbReference type="ARBA" id="ARBA00023004"/>
    </source>
</evidence>
<gene>
    <name evidence="14" type="ORF">CSOJ01_13964</name>
</gene>
<dbReference type="GO" id="GO:0004497">
    <property type="term" value="F:monooxygenase activity"/>
    <property type="evidence" value="ECO:0007669"/>
    <property type="project" value="UniProtKB-KW"/>
</dbReference>
<dbReference type="Proteomes" id="UP000652219">
    <property type="component" value="Unassembled WGS sequence"/>
</dbReference>
<dbReference type="GO" id="GO:0016705">
    <property type="term" value="F:oxidoreductase activity, acting on paired donors, with incorporation or reduction of molecular oxygen"/>
    <property type="evidence" value="ECO:0007669"/>
    <property type="project" value="InterPro"/>
</dbReference>
<dbReference type="PRINTS" id="PR00385">
    <property type="entry name" value="P450"/>
</dbReference>
<dbReference type="GO" id="GO:0008168">
    <property type="term" value="F:methyltransferase activity"/>
    <property type="evidence" value="ECO:0007669"/>
    <property type="project" value="UniProtKB-KW"/>
</dbReference>
<keyword evidence="8" id="KW-0503">Monooxygenase</keyword>
<evidence type="ECO:0000256" key="11">
    <source>
        <dbReference type="ARBA" id="ARBA00079990"/>
    </source>
</evidence>
<keyword evidence="8" id="KW-0560">Oxidoreductase</keyword>
<keyword evidence="15" id="KW-1185">Reference proteome</keyword>
<evidence type="ECO:0000256" key="10">
    <source>
        <dbReference type="ARBA" id="ARBA00068222"/>
    </source>
</evidence>
<evidence type="ECO:0000256" key="8">
    <source>
        <dbReference type="ARBA" id="ARBA00023033"/>
    </source>
</evidence>
<evidence type="ECO:0000313" key="15">
    <source>
        <dbReference type="Proteomes" id="UP000652219"/>
    </source>
</evidence>
<dbReference type="InterPro" id="IPR002401">
    <property type="entry name" value="Cyt_P450_E_grp-I"/>
</dbReference>
<evidence type="ECO:0000256" key="1">
    <source>
        <dbReference type="ARBA" id="ARBA00001971"/>
    </source>
</evidence>
<feature type="binding site" description="axial binding residue" evidence="12">
    <location>
        <position position="458"/>
    </location>
    <ligand>
        <name>heme</name>
        <dbReference type="ChEBI" id="CHEBI:30413"/>
    </ligand>
    <ligandPart>
        <name>Fe</name>
        <dbReference type="ChEBI" id="CHEBI:18248"/>
    </ligandPart>
</feature>
<dbReference type="InterPro" id="IPR050121">
    <property type="entry name" value="Cytochrome_P450_monoxygenase"/>
</dbReference>
<organism evidence="14 15">
    <name type="scientific">Colletotrichum sojae</name>
    <dbReference type="NCBI Taxonomy" id="2175907"/>
    <lineage>
        <taxon>Eukaryota</taxon>
        <taxon>Fungi</taxon>
        <taxon>Dikarya</taxon>
        <taxon>Ascomycota</taxon>
        <taxon>Pezizomycotina</taxon>
        <taxon>Sordariomycetes</taxon>
        <taxon>Hypocreomycetidae</taxon>
        <taxon>Glomerellales</taxon>
        <taxon>Glomerellaceae</taxon>
        <taxon>Colletotrichum</taxon>
        <taxon>Colletotrichum orchidearum species complex</taxon>
    </lineage>
</organism>
<dbReference type="GO" id="GO:0032259">
    <property type="term" value="P:methylation"/>
    <property type="evidence" value="ECO:0007669"/>
    <property type="project" value="UniProtKB-KW"/>
</dbReference>
<dbReference type="AlphaFoldDB" id="A0A8H6IR05"/>
<keyword evidence="14" id="KW-0489">Methyltransferase</keyword>
<dbReference type="PANTHER" id="PTHR24305:SF168">
    <property type="entry name" value="P450, PUTATIVE (EUROFUNG)-RELATED"/>
    <property type="match status" value="1"/>
</dbReference>
<evidence type="ECO:0000256" key="13">
    <source>
        <dbReference type="SAM" id="Phobius"/>
    </source>
</evidence>
<comment type="caution">
    <text evidence="14">The sequence shown here is derived from an EMBL/GenBank/DDBJ whole genome shotgun (WGS) entry which is preliminary data.</text>
</comment>
<dbReference type="Gene3D" id="1.10.630.10">
    <property type="entry name" value="Cytochrome P450"/>
    <property type="match status" value="1"/>
</dbReference>
<evidence type="ECO:0000256" key="5">
    <source>
        <dbReference type="ARBA" id="ARBA00022723"/>
    </source>
</evidence>
<dbReference type="InterPro" id="IPR001128">
    <property type="entry name" value="Cyt_P450"/>
</dbReference>
<keyword evidence="13" id="KW-1133">Transmembrane helix</keyword>
<comment type="pathway">
    <text evidence="2">Hormone biosynthesis.</text>
</comment>
<accession>A0A8H6IR05</accession>
<protein>
    <recommendedName>
        <fullName evidence="10">Cytochrome P450 monooxygenase ABA1</fullName>
    </recommendedName>
    <alternativeName>
        <fullName evidence="11">Abscisic acid biosynthesis protein 1</fullName>
    </alternativeName>
    <alternativeName>
        <fullName evidence="9">Cytochrome P450 monooxygenase aba1</fullName>
    </alternativeName>
</protein>
<reference evidence="14 15" key="1">
    <citation type="journal article" date="2020" name="Phytopathology">
        <title>Genome Sequence Resources of Colletotrichum truncatum, C. plurivorum, C. musicola, and C. sojae: Four Species Pathogenic to Soybean (Glycine max).</title>
        <authorList>
            <person name="Rogerio F."/>
            <person name="Boufleur T.R."/>
            <person name="Ciampi-Guillardi M."/>
            <person name="Sukno S.A."/>
            <person name="Thon M.R."/>
            <person name="Massola Junior N.S."/>
            <person name="Baroncelli R."/>
        </authorList>
    </citation>
    <scope>NUCLEOTIDE SEQUENCE [LARGE SCALE GENOMIC DNA]</scope>
    <source>
        <strain evidence="14 15">LFN0009</strain>
    </source>
</reference>